<dbReference type="GO" id="GO:0016787">
    <property type="term" value="F:hydrolase activity"/>
    <property type="evidence" value="ECO:0007669"/>
    <property type="project" value="UniProtKB-KW"/>
</dbReference>
<reference evidence="6 7" key="1">
    <citation type="submission" date="2018-02" db="EMBL/GenBank/DDBJ databases">
        <title>Genomic Encyclopedia of Archaeal and Bacterial Type Strains, Phase II (KMG-II): from individual species to whole genera.</title>
        <authorList>
            <person name="Goeker M."/>
        </authorList>
    </citation>
    <scope>NUCLEOTIDE SEQUENCE [LARGE SCALE GENOMIC DNA]</scope>
    <source>
        <strain evidence="6 7">DSM 3808</strain>
    </source>
</reference>
<dbReference type="EMBL" id="PTJA01000012">
    <property type="protein sequence ID" value="PPK78891.1"/>
    <property type="molecule type" value="Genomic_DNA"/>
</dbReference>
<comment type="cofactor">
    <cofactor evidence="1">
        <name>Mg(2+)</name>
        <dbReference type="ChEBI" id="CHEBI:18420"/>
    </cofactor>
</comment>
<name>A0A2S6HN04_9FIRM</name>
<sequence>MSKKLIVSADDFGFSKGYNYGAVNAYREGIVTVLSLMSNMEAAIHGVELAKKEVPEANLVVHTNFVQGKPVSNPDLIPSLVDQNGEFYRSYKWKGEDESDQKCVGDIVVTAEDCYKETAAQIRRFKELTGHLPNHFEGHSVINKNVCKGFHQAAEVFQIHCMTEPEVETDRWYPVHEIMTGNPMAMEILNRGCTPQDFIEDRFGILTSPFEFNIIHLHPGYVDAYILDHSSLTTARCRDLETACDPAVRQWLRDHDVELVDFTAIYK</sequence>
<dbReference type="GO" id="GO:0046872">
    <property type="term" value="F:metal ion binding"/>
    <property type="evidence" value="ECO:0007669"/>
    <property type="project" value="UniProtKB-KW"/>
</dbReference>
<dbReference type="OrthoDB" id="9773047at2"/>
<evidence type="ECO:0000256" key="4">
    <source>
        <dbReference type="ARBA" id="ARBA00022842"/>
    </source>
</evidence>
<proteinExistence type="predicted"/>
<dbReference type="PANTHER" id="PTHR31609">
    <property type="entry name" value="YDJC DEACETYLASE FAMILY MEMBER"/>
    <property type="match status" value="1"/>
</dbReference>
<protein>
    <submittedName>
        <fullName evidence="6">Putative glycoside hydrolase/deacetylase ChbG (UPF0249 family)</fullName>
    </submittedName>
</protein>
<dbReference type="Proteomes" id="UP000237749">
    <property type="component" value="Unassembled WGS sequence"/>
</dbReference>
<dbReference type="PANTHER" id="PTHR31609:SF1">
    <property type="entry name" value="CARBOHYDRATE DEACETYLASE"/>
    <property type="match status" value="1"/>
</dbReference>
<evidence type="ECO:0000256" key="3">
    <source>
        <dbReference type="ARBA" id="ARBA00022801"/>
    </source>
</evidence>
<accession>A0A2S6HN04</accession>
<evidence type="ECO:0000313" key="7">
    <source>
        <dbReference type="Proteomes" id="UP000237749"/>
    </source>
</evidence>
<keyword evidence="2" id="KW-0479">Metal-binding</keyword>
<evidence type="ECO:0000256" key="5">
    <source>
        <dbReference type="ARBA" id="ARBA00023277"/>
    </source>
</evidence>
<evidence type="ECO:0000256" key="1">
    <source>
        <dbReference type="ARBA" id="ARBA00001946"/>
    </source>
</evidence>
<dbReference type="RefSeq" id="WP_104438593.1">
    <property type="nucleotide sequence ID" value="NZ_PTJA01000012.1"/>
</dbReference>
<dbReference type="Pfam" id="PF04794">
    <property type="entry name" value="YdjC"/>
    <property type="match status" value="1"/>
</dbReference>
<keyword evidence="4" id="KW-0460">Magnesium</keyword>
<dbReference type="InterPro" id="IPR006879">
    <property type="entry name" value="YdjC-like"/>
</dbReference>
<comment type="caution">
    <text evidence="6">The sequence shown here is derived from an EMBL/GenBank/DDBJ whole genome shotgun (WGS) entry which is preliminary data.</text>
</comment>
<keyword evidence="7" id="KW-1185">Reference proteome</keyword>
<keyword evidence="3 6" id="KW-0378">Hydrolase</keyword>
<dbReference type="AlphaFoldDB" id="A0A2S6HN04"/>
<dbReference type="Gene3D" id="3.20.20.370">
    <property type="entry name" value="Glycoside hydrolase/deacetylase"/>
    <property type="match status" value="1"/>
</dbReference>
<evidence type="ECO:0000313" key="6">
    <source>
        <dbReference type="EMBL" id="PPK78891.1"/>
    </source>
</evidence>
<organism evidence="6 7">
    <name type="scientific">Lacrimispora xylanisolvens</name>
    <dbReference type="NCBI Taxonomy" id="384636"/>
    <lineage>
        <taxon>Bacteria</taxon>
        <taxon>Bacillati</taxon>
        <taxon>Bacillota</taxon>
        <taxon>Clostridia</taxon>
        <taxon>Lachnospirales</taxon>
        <taxon>Lachnospiraceae</taxon>
        <taxon>Lacrimispora</taxon>
    </lineage>
</organism>
<gene>
    <name evidence="6" type="ORF">BXY41_11250</name>
</gene>
<dbReference type="GO" id="GO:0005975">
    <property type="term" value="P:carbohydrate metabolic process"/>
    <property type="evidence" value="ECO:0007669"/>
    <property type="project" value="InterPro"/>
</dbReference>
<dbReference type="SUPFAM" id="SSF88713">
    <property type="entry name" value="Glycoside hydrolase/deacetylase"/>
    <property type="match status" value="1"/>
</dbReference>
<keyword evidence="5" id="KW-0119">Carbohydrate metabolism</keyword>
<dbReference type="GO" id="GO:0019213">
    <property type="term" value="F:deacetylase activity"/>
    <property type="evidence" value="ECO:0007669"/>
    <property type="project" value="TreeGrafter"/>
</dbReference>
<evidence type="ECO:0000256" key="2">
    <source>
        <dbReference type="ARBA" id="ARBA00022723"/>
    </source>
</evidence>
<dbReference type="InterPro" id="IPR011330">
    <property type="entry name" value="Glyco_hydro/deAcase_b/a-brl"/>
</dbReference>